<sequence length="65" mass="6781">MPLKATLQVIEGRLSRTSEEGRASSLPSSASVRVSSSSEAIAGRLSSATFLEGEHLCILPLPRAA</sequence>
<protein>
    <submittedName>
        <fullName evidence="1">Uncharacterized protein</fullName>
    </submittedName>
</protein>
<name>A0ACC2WUH1_9TREE</name>
<proteinExistence type="predicted"/>
<gene>
    <name evidence="1" type="ORF">QFC24_007064</name>
</gene>
<evidence type="ECO:0000313" key="1">
    <source>
        <dbReference type="EMBL" id="KAJ9115153.1"/>
    </source>
</evidence>
<accession>A0ACC2WUH1</accession>
<comment type="caution">
    <text evidence="1">The sequence shown here is derived from an EMBL/GenBank/DDBJ whole genome shotgun (WGS) entry which is preliminary data.</text>
</comment>
<dbReference type="EMBL" id="JASBWV010000048">
    <property type="protein sequence ID" value="KAJ9115153.1"/>
    <property type="molecule type" value="Genomic_DNA"/>
</dbReference>
<evidence type="ECO:0000313" key="2">
    <source>
        <dbReference type="Proteomes" id="UP001234202"/>
    </source>
</evidence>
<reference evidence="1" key="1">
    <citation type="submission" date="2023-04" db="EMBL/GenBank/DDBJ databases">
        <title>Draft Genome sequencing of Naganishia species isolated from polar environments using Oxford Nanopore Technology.</title>
        <authorList>
            <person name="Leo P."/>
            <person name="Venkateswaran K."/>
        </authorList>
    </citation>
    <scope>NUCLEOTIDE SEQUENCE</scope>
    <source>
        <strain evidence="1">DBVPG 5303</strain>
    </source>
</reference>
<organism evidence="1 2">
    <name type="scientific">Naganishia onofrii</name>
    <dbReference type="NCBI Taxonomy" id="1851511"/>
    <lineage>
        <taxon>Eukaryota</taxon>
        <taxon>Fungi</taxon>
        <taxon>Dikarya</taxon>
        <taxon>Basidiomycota</taxon>
        <taxon>Agaricomycotina</taxon>
        <taxon>Tremellomycetes</taxon>
        <taxon>Filobasidiales</taxon>
        <taxon>Filobasidiaceae</taxon>
        <taxon>Naganishia</taxon>
    </lineage>
</organism>
<keyword evidence="2" id="KW-1185">Reference proteome</keyword>
<dbReference type="Proteomes" id="UP001234202">
    <property type="component" value="Unassembled WGS sequence"/>
</dbReference>